<evidence type="ECO:0000259" key="4">
    <source>
        <dbReference type="Pfam" id="PF12776"/>
    </source>
</evidence>
<dbReference type="Pfam" id="PF26138">
    <property type="entry name" value="DUF8040"/>
    <property type="match status" value="1"/>
</dbReference>
<dbReference type="Proteomes" id="UP000235145">
    <property type="component" value="Unassembled WGS sequence"/>
</dbReference>
<dbReference type="GO" id="GO:0046872">
    <property type="term" value="F:metal ion binding"/>
    <property type="evidence" value="ECO:0007669"/>
    <property type="project" value="UniProtKB-KW"/>
</dbReference>
<evidence type="ECO:0000256" key="3">
    <source>
        <dbReference type="SAM" id="Phobius"/>
    </source>
</evidence>
<dbReference type="EMBL" id="NBSK02000006">
    <property type="protein sequence ID" value="KAJ0200169.1"/>
    <property type="molecule type" value="Genomic_DNA"/>
</dbReference>
<comment type="cofactor">
    <cofactor evidence="1">
        <name>a divalent metal cation</name>
        <dbReference type="ChEBI" id="CHEBI:60240"/>
    </cofactor>
</comment>
<feature type="domain" description="DUF8040" evidence="6">
    <location>
        <begin position="61"/>
        <end position="150"/>
    </location>
</feature>
<keyword evidence="3" id="KW-0472">Membrane</keyword>
<evidence type="ECO:0000259" key="6">
    <source>
        <dbReference type="Pfam" id="PF26138"/>
    </source>
</evidence>
<feature type="domain" description="DDE Tnp4" evidence="5">
    <location>
        <begin position="182"/>
        <end position="308"/>
    </location>
</feature>
<dbReference type="PANTHER" id="PTHR46250">
    <property type="entry name" value="MYB/SANT-LIKE DNA-BINDING DOMAIN PROTEIN-RELATED"/>
    <property type="match status" value="1"/>
</dbReference>
<feature type="transmembrane region" description="Helical" evidence="3">
    <location>
        <begin position="21"/>
        <end position="46"/>
    </location>
</feature>
<dbReference type="Pfam" id="PF12776">
    <property type="entry name" value="Myb_DNA-bind_3"/>
    <property type="match status" value="1"/>
</dbReference>
<sequence>MARLKMNRQKRTKKLATFSTLWIEIISLVNWYFQLVSIIIDIHIFMCPTRPRYRMLCPERKQYMQRLVYESDETCTQQLRMNRITFVKLCRMVEIDGKLKASRYLQVDEQVAIFLYVLAHHVKNRVAKFQFRRSGETISKHFNNVLNVVIRLEKELFKKPEPISETSTDERWKWFKGCLGAIDGTHISVHVSEADKPRHRNRKGEITMNVLAACTPDMQFIYVLPGWEGSAADGRILRSAMLQENGLQVSKGNYYLVDVGYTNGERFLARFRGQRYHLNTWLNGHRPKKAEEYFNMKHSAARNVIERMESQIHGDRGPGKNKKKWNDIEDEKLVEAMAGILNPGSHFKSDNGFKPGFFGAVETRLAVSLPNSGIKAKPHIKSRIKTLKSDWSVVHDMISWNNTTGFGWDYENKMLEAPQSVWQAYAQVHKNAAKWRGKKFPHYWDLCIVFGKDRANGRDAQTAADVIYEINNEQQESDDYMQRTRDGLEDIDVDAPRKRRNSWDPLMNSLKDSVDVIGSKIDNATSTINAVFGIERDRKELHKKLNFEMKKVVVRMLSKNDELMVIFFTIEDEDKFEWVKDLLEDDGWLDFDMVL</sequence>
<organism evidence="7 8">
    <name type="scientific">Lactuca sativa</name>
    <name type="common">Garden lettuce</name>
    <dbReference type="NCBI Taxonomy" id="4236"/>
    <lineage>
        <taxon>Eukaryota</taxon>
        <taxon>Viridiplantae</taxon>
        <taxon>Streptophyta</taxon>
        <taxon>Embryophyta</taxon>
        <taxon>Tracheophyta</taxon>
        <taxon>Spermatophyta</taxon>
        <taxon>Magnoliopsida</taxon>
        <taxon>eudicotyledons</taxon>
        <taxon>Gunneridae</taxon>
        <taxon>Pentapetalae</taxon>
        <taxon>asterids</taxon>
        <taxon>campanulids</taxon>
        <taxon>Asterales</taxon>
        <taxon>Asteraceae</taxon>
        <taxon>Cichorioideae</taxon>
        <taxon>Cichorieae</taxon>
        <taxon>Lactucinae</taxon>
        <taxon>Lactuca</taxon>
    </lineage>
</organism>
<feature type="domain" description="Myb/SANT-like" evidence="4">
    <location>
        <begin position="324"/>
        <end position="425"/>
    </location>
</feature>
<keyword evidence="2" id="KW-0479">Metal-binding</keyword>
<reference evidence="7 8" key="1">
    <citation type="journal article" date="2017" name="Nat. Commun.">
        <title>Genome assembly with in vitro proximity ligation data and whole-genome triplication in lettuce.</title>
        <authorList>
            <person name="Reyes-Chin-Wo S."/>
            <person name="Wang Z."/>
            <person name="Yang X."/>
            <person name="Kozik A."/>
            <person name="Arikit S."/>
            <person name="Song C."/>
            <person name="Xia L."/>
            <person name="Froenicke L."/>
            <person name="Lavelle D.O."/>
            <person name="Truco M.J."/>
            <person name="Xia R."/>
            <person name="Zhu S."/>
            <person name="Xu C."/>
            <person name="Xu H."/>
            <person name="Xu X."/>
            <person name="Cox K."/>
            <person name="Korf I."/>
            <person name="Meyers B.C."/>
            <person name="Michelmore R.W."/>
        </authorList>
    </citation>
    <scope>NUCLEOTIDE SEQUENCE [LARGE SCALE GENOMIC DNA]</scope>
    <source>
        <strain evidence="8">cv. Salinas</strain>
        <tissue evidence="7">Seedlings</tissue>
    </source>
</reference>
<evidence type="ECO:0000256" key="1">
    <source>
        <dbReference type="ARBA" id="ARBA00001968"/>
    </source>
</evidence>
<name>A0A9R1X674_LACSA</name>
<protein>
    <recommendedName>
        <fullName evidence="9">DDE Tnp4 domain-containing protein</fullName>
    </recommendedName>
</protein>
<comment type="caution">
    <text evidence="7">The sequence shown here is derived from an EMBL/GenBank/DDBJ whole genome shotgun (WGS) entry which is preliminary data.</text>
</comment>
<keyword evidence="3" id="KW-0812">Transmembrane</keyword>
<evidence type="ECO:0000259" key="5">
    <source>
        <dbReference type="Pfam" id="PF13359"/>
    </source>
</evidence>
<keyword evidence="8" id="KW-1185">Reference proteome</keyword>
<keyword evidence="3" id="KW-1133">Transmembrane helix</keyword>
<dbReference type="InterPro" id="IPR024752">
    <property type="entry name" value="Myb/SANT-like_dom"/>
</dbReference>
<evidence type="ECO:0000313" key="7">
    <source>
        <dbReference type="EMBL" id="KAJ0200169.1"/>
    </source>
</evidence>
<proteinExistence type="predicted"/>
<dbReference type="Pfam" id="PF13359">
    <property type="entry name" value="DDE_Tnp_4"/>
    <property type="match status" value="1"/>
</dbReference>
<gene>
    <name evidence="7" type="ORF">LSAT_V11C600298840</name>
</gene>
<evidence type="ECO:0000256" key="2">
    <source>
        <dbReference type="ARBA" id="ARBA00022723"/>
    </source>
</evidence>
<dbReference type="PANTHER" id="PTHR46250:SF17">
    <property type="entry name" value="MYB_SANT-LIKE DOMAIN-CONTAINING PROTEIN"/>
    <property type="match status" value="1"/>
</dbReference>
<evidence type="ECO:0008006" key="9">
    <source>
        <dbReference type="Google" id="ProtNLM"/>
    </source>
</evidence>
<evidence type="ECO:0000313" key="8">
    <source>
        <dbReference type="Proteomes" id="UP000235145"/>
    </source>
</evidence>
<dbReference type="AlphaFoldDB" id="A0A9R1X674"/>
<dbReference type="InterPro" id="IPR058353">
    <property type="entry name" value="DUF8040"/>
</dbReference>
<dbReference type="InterPro" id="IPR027806">
    <property type="entry name" value="HARBI1_dom"/>
</dbReference>
<accession>A0A9R1X674</accession>